<dbReference type="AlphaFoldDB" id="A0A0E2D0Z2"/>
<dbReference type="Proteomes" id="UP000001340">
    <property type="component" value="Unassembled WGS sequence"/>
</dbReference>
<comment type="caution">
    <text evidence="1">The sequence shown here is derived from an EMBL/GenBank/DDBJ whole genome shotgun (WGS) entry which is preliminary data.</text>
</comment>
<organism evidence="1 2">
    <name type="scientific">Leptospira interrogans str. UI 12758</name>
    <dbReference type="NCBI Taxonomy" id="1049938"/>
    <lineage>
        <taxon>Bacteria</taxon>
        <taxon>Pseudomonadati</taxon>
        <taxon>Spirochaetota</taxon>
        <taxon>Spirochaetia</taxon>
        <taxon>Leptospirales</taxon>
        <taxon>Leptospiraceae</taxon>
        <taxon>Leptospira</taxon>
    </lineage>
</organism>
<proteinExistence type="predicted"/>
<protein>
    <submittedName>
        <fullName evidence="1">Uncharacterized protein</fullName>
    </submittedName>
</protein>
<evidence type="ECO:0000313" key="1">
    <source>
        <dbReference type="EMBL" id="EKR53253.1"/>
    </source>
</evidence>
<gene>
    <name evidence="1" type="ORF">LEP1GSC105_1865</name>
</gene>
<dbReference type="EMBL" id="AHNR02000068">
    <property type="protein sequence ID" value="EKR53253.1"/>
    <property type="molecule type" value="Genomic_DNA"/>
</dbReference>
<sequence length="47" mass="5789">MIYKIIVLRSYKLVFGAIEFKKNRFEILKIQKDFLFKNFKDCWNQNG</sequence>
<evidence type="ECO:0000313" key="2">
    <source>
        <dbReference type="Proteomes" id="UP000001340"/>
    </source>
</evidence>
<accession>A0A0E2D0Z2</accession>
<name>A0A0E2D0Z2_LEPIR</name>
<reference evidence="1 2" key="1">
    <citation type="submission" date="2012-10" db="EMBL/GenBank/DDBJ databases">
        <authorList>
            <person name="Harkins D.M."/>
            <person name="Durkin A.S."/>
            <person name="Brinkac L.M."/>
            <person name="Haft D.H."/>
            <person name="Selengut J.D."/>
            <person name="Sanka R."/>
            <person name="DePew J."/>
            <person name="Purushe J."/>
            <person name="Chanthongthip A."/>
            <person name="Lattana O."/>
            <person name="Phetsouvanh R."/>
            <person name="Newton P.N."/>
            <person name="Vinetz J.M."/>
            <person name="Sutton G.G."/>
            <person name="Nierman W.C."/>
            <person name="Fouts D.E."/>
        </authorList>
    </citation>
    <scope>NUCLEOTIDE SEQUENCE [LARGE SCALE GENOMIC DNA]</scope>
    <source>
        <strain evidence="1 2">UI 12758</strain>
    </source>
</reference>